<dbReference type="InterPro" id="IPR036844">
    <property type="entry name" value="Hint_dom_sf"/>
</dbReference>
<dbReference type="Gene3D" id="2.170.16.10">
    <property type="entry name" value="Hedgehog/Intein (Hint) domain"/>
    <property type="match status" value="1"/>
</dbReference>
<sequence length="350" mass="38479">MSSYSFFSYAPTALTYDSGQDTYQLRQDYDFREHRNRLEIEDDDIYFDGDFDADEVGEDQNQTAQVFNGAGDLVASGKVYVEHYGVLQAPDGSWLYLDRIEIGGVRVGYLPTTPLDPDVNYKLVRLGNVDDGQTDGDGDDQDYNSQDSRLAYSQYESVPCFGPGTLVRTLGGWRSVEALRIGDRVMTLDSGPRALRWVHHVTQTFNPGQDHGRPVVIQPAAFGAGAPRRNLILSPHHRVLVGPGAAFPHAFAQQRLVPAKALLDQSKVRLMRGVTSLTWTHLLCDGHEIINAEGCWTETMFLGDMMRATLSPAARTSLDAALGASKAPAPARPFLSVRDTRASLSQAKAA</sequence>
<evidence type="ECO:0000313" key="3">
    <source>
        <dbReference type="Proteomes" id="UP000436822"/>
    </source>
</evidence>
<dbReference type="OrthoDB" id="6305173at2"/>
<keyword evidence="3" id="KW-1185">Reference proteome</keyword>
<dbReference type="AlphaFoldDB" id="A0A6N6JIP0"/>
<feature type="domain" description="Hedgehog/Intein (Hint)" evidence="1">
    <location>
        <begin position="159"/>
        <end position="303"/>
    </location>
</feature>
<dbReference type="Proteomes" id="UP000436822">
    <property type="component" value="Unassembled WGS sequence"/>
</dbReference>
<proteinExistence type="predicted"/>
<gene>
    <name evidence="2" type="ORF">KIN_30480</name>
</gene>
<dbReference type="SUPFAM" id="SSF51294">
    <property type="entry name" value="Hedgehog/intein (Hint) domain"/>
    <property type="match status" value="1"/>
</dbReference>
<evidence type="ECO:0000259" key="1">
    <source>
        <dbReference type="Pfam" id="PF13403"/>
    </source>
</evidence>
<organism evidence="2 3">
    <name type="scientific">Litoreibacter roseus</name>
    <dbReference type="NCBI Taxonomy" id="2601869"/>
    <lineage>
        <taxon>Bacteria</taxon>
        <taxon>Pseudomonadati</taxon>
        <taxon>Pseudomonadota</taxon>
        <taxon>Alphaproteobacteria</taxon>
        <taxon>Rhodobacterales</taxon>
        <taxon>Roseobacteraceae</taxon>
        <taxon>Litoreibacter</taxon>
    </lineage>
</organism>
<protein>
    <recommendedName>
        <fullName evidence="1">Hedgehog/Intein (Hint) domain-containing protein</fullName>
    </recommendedName>
</protein>
<dbReference type="InterPro" id="IPR028992">
    <property type="entry name" value="Hedgehog/Intein_dom"/>
</dbReference>
<dbReference type="RefSeq" id="WP_159808555.1">
    <property type="nucleotide sequence ID" value="NZ_BLJE01000003.1"/>
</dbReference>
<dbReference type="EMBL" id="BLJE01000003">
    <property type="protein sequence ID" value="GFE65974.1"/>
    <property type="molecule type" value="Genomic_DNA"/>
</dbReference>
<name>A0A6N6JIP0_9RHOB</name>
<comment type="caution">
    <text evidence="2">The sequence shown here is derived from an EMBL/GenBank/DDBJ whole genome shotgun (WGS) entry which is preliminary data.</text>
</comment>
<dbReference type="Pfam" id="PF13403">
    <property type="entry name" value="Hint_2"/>
    <property type="match status" value="1"/>
</dbReference>
<accession>A0A6N6JIP0</accession>
<reference evidence="2 3" key="1">
    <citation type="submission" date="2019-12" db="EMBL/GenBank/DDBJ databases">
        <title>Litoreibacter badius sp. nov., a novel bacteriochlorophyll a-containing bacterium in the genus Litoreibacter.</title>
        <authorList>
            <person name="Kanamuro M."/>
            <person name="Takabe Y."/>
            <person name="Mori K."/>
            <person name="Takaichi S."/>
            <person name="Hanada S."/>
        </authorList>
    </citation>
    <scope>NUCLEOTIDE SEQUENCE [LARGE SCALE GENOMIC DNA]</scope>
    <source>
        <strain evidence="2 3">K6</strain>
    </source>
</reference>
<evidence type="ECO:0000313" key="2">
    <source>
        <dbReference type="EMBL" id="GFE65974.1"/>
    </source>
</evidence>